<gene>
    <name evidence="1" type="ORF">TM448A00919_0005</name>
    <name evidence="2" type="ORF">TM448B01113_0003</name>
</gene>
<evidence type="ECO:0000313" key="2">
    <source>
        <dbReference type="EMBL" id="QJH97887.1"/>
    </source>
</evidence>
<reference evidence="1" key="1">
    <citation type="submission" date="2020-03" db="EMBL/GenBank/DDBJ databases">
        <title>The deep terrestrial virosphere.</title>
        <authorList>
            <person name="Holmfeldt K."/>
            <person name="Nilsson E."/>
            <person name="Simone D."/>
            <person name="Lopez-Fernandez M."/>
            <person name="Wu X."/>
            <person name="de Brujin I."/>
            <person name="Lundin D."/>
            <person name="Andersson A."/>
            <person name="Bertilsson S."/>
            <person name="Dopson M."/>
        </authorList>
    </citation>
    <scope>NUCLEOTIDE SEQUENCE</scope>
    <source>
        <strain evidence="1">TM448A00919</strain>
        <strain evidence="2">TM448B01113</strain>
    </source>
</reference>
<evidence type="ECO:0000313" key="1">
    <source>
        <dbReference type="EMBL" id="QJA48345.1"/>
    </source>
</evidence>
<protein>
    <submittedName>
        <fullName evidence="1">Uncharacterized protein</fullName>
    </submittedName>
</protein>
<organism evidence="1">
    <name type="scientific">viral metagenome</name>
    <dbReference type="NCBI Taxonomy" id="1070528"/>
    <lineage>
        <taxon>unclassified sequences</taxon>
        <taxon>metagenomes</taxon>
        <taxon>organismal metagenomes</taxon>
    </lineage>
</organism>
<proteinExistence type="predicted"/>
<accession>A0A6H1ZM52</accession>
<dbReference type="AlphaFoldDB" id="A0A6H1ZM52"/>
<dbReference type="EMBL" id="MT144081">
    <property type="protein sequence ID" value="QJA48345.1"/>
    <property type="molecule type" value="Genomic_DNA"/>
</dbReference>
<name>A0A6H1ZM52_9ZZZZ</name>
<dbReference type="EMBL" id="MT144706">
    <property type="protein sequence ID" value="QJH97887.1"/>
    <property type="molecule type" value="Genomic_DNA"/>
</dbReference>
<sequence>MLAELKLVGLNILLITIQYGKKKIAKTTEENEMITLEVYLEDNQNPHHPKAGWYKSGSFETVKEAVMLYCRVKLTRARTNNKEVTNEQRIVITEDYFSHQIRSKE</sequence>